<dbReference type="AlphaFoldDB" id="A0AAD4L838"/>
<name>A0AAD4L838_9AGAM</name>
<protein>
    <submittedName>
        <fullName evidence="1">Uncharacterized protein</fullName>
    </submittedName>
</protein>
<accession>A0AAD4L838</accession>
<gene>
    <name evidence="1" type="ORF">EDB92DRAFT_1952599</name>
</gene>
<dbReference type="EMBL" id="JAKELL010000105">
    <property type="protein sequence ID" value="KAH8982106.1"/>
    <property type="molecule type" value="Genomic_DNA"/>
</dbReference>
<sequence>MGDTTSVTHSNCGLGELHLVYCPLVNGSTLGHEKGLDTIDVSHVTVSIGILNDDVLLSVFDSRRLANEVDDDFDDMEDAFDQRNWNWDRQRWWRKLTQVCRRWRSLILASPSRLNLHVVCTKDAPLAVIPAHFLHLPLVVIYGLDDGEEIPPDDERNILLSLQRHHHVRRVFLRAPTPVLQKMIVPLDDEFPLLDSLAITSTSDDDSTGLKFPRSLRAPNLRHLILVNVALQPGIPILTTPIHLVALVLQDIPTSAHIPPECVVDLLEFIPQLKMLSVGFRPPVADLDVGTQLVPEVHKTFITLHCLKQLQFRGASAHLEGLLARINAPILRQFYIRFPNQRSFGTLPNLSRFLETTTELRFRVAEMNFHRHSVTIDMVNLRPRRGDTTVFRLRAKGNQLDWQIASASRICRAIVPVFSVADELTFSYRAHETFSDTRTRDSRAQWLQILGQFSGVKTLRVASGLAEELSFHLQSEGEEPLLGLLPRLQQIEVPAWGNVADVFAAFIDSRRIAGHPVNLVRKS</sequence>
<organism evidence="1 2">
    <name type="scientific">Lactarius akahatsu</name>
    <dbReference type="NCBI Taxonomy" id="416441"/>
    <lineage>
        <taxon>Eukaryota</taxon>
        <taxon>Fungi</taxon>
        <taxon>Dikarya</taxon>
        <taxon>Basidiomycota</taxon>
        <taxon>Agaricomycotina</taxon>
        <taxon>Agaricomycetes</taxon>
        <taxon>Russulales</taxon>
        <taxon>Russulaceae</taxon>
        <taxon>Lactarius</taxon>
    </lineage>
</organism>
<keyword evidence="2" id="KW-1185">Reference proteome</keyword>
<dbReference type="Proteomes" id="UP001201163">
    <property type="component" value="Unassembled WGS sequence"/>
</dbReference>
<comment type="caution">
    <text evidence="1">The sequence shown here is derived from an EMBL/GenBank/DDBJ whole genome shotgun (WGS) entry which is preliminary data.</text>
</comment>
<reference evidence="1" key="1">
    <citation type="submission" date="2022-01" db="EMBL/GenBank/DDBJ databases">
        <title>Comparative genomics reveals a dynamic genome evolution in the ectomycorrhizal milk-cap (Lactarius) mushrooms.</title>
        <authorList>
            <consortium name="DOE Joint Genome Institute"/>
            <person name="Lebreton A."/>
            <person name="Tang N."/>
            <person name="Kuo A."/>
            <person name="LaButti K."/>
            <person name="Drula E."/>
            <person name="Barry K."/>
            <person name="Clum A."/>
            <person name="Lipzen A."/>
            <person name="Mousain D."/>
            <person name="Ng V."/>
            <person name="Wang R."/>
            <person name="Wang X."/>
            <person name="Dai Y."/>
            <person name="Henrissat B."/>
            <person name="Grigoriev I.V."/>
            <person name="Guerin-Laguette A."/>
            <person name="Yu F."/>
            <person name="Martin F.M."/>
        </authorList>
    </citation>
    <scope>NUCLEOTIDE SEQUENCE</scope>
    <source>
        <strain evidence="1">QP</strain>
    </source>
</reference>
<evidence type="ECO:0000313" key="1">
    <source>
        <dbReference type="EMBL" id="KAH8982106.1"/>
    </source>
</evidence>
<proteinExistence type="predicted"/>
<evidence type="ECO:0000313" key="2">
    <source>
        <dbReference type="Proteomes" id="UP001201163"/>
    </source>
</evidence>